<feature type="signal peptide" evidence="2">
    <location>
        <begin position="1"/>
        <end position="24"/>
    </location>
</feature>
<gene>
    <name evidence="3" type="ORF">M947_06115</name>
</gene>
<proteinExistence type="predicted"/>
<dbReference type="STRING" id="1172190.M947_06115"/>
<feature type="compositionally biased region" description="Polar residues" evidence="1">
    <location>
        <begin position="181"/>
        <end position="190"/>
    </location>
</feature>
<feature type="compositionally biased region" description="Low complexity" evidence="1">
    <location>
        <begin position="171"/>
        <end position="180"/>
    </location>
</feature>
<feature type="chain" id="PRO_5004579289" description="DUF2846 domain-containing protein" evidence="2">
    <location>
        <begin position="25"/>
        <end position="224"/>
    </location>
</feature>
<evidence type="ECO:0000256" key="1">
    <source>
        <dbReference type="SAM" id="MobiDB-lite"/>
    </source>
</evidence>
<keyword evidence="2" id="KW-0732">Signal</keyword>
<dbReference type="EMBL" id="AUPZ01000007">
    <property type="protein sequence ID" value="EQB39564.1"/>
    <property type="molecule type" value="Genomic_DNA"/>
</dbReference>
<evidence type="ECO:0000256" key="2">
    <source>
        <dbReference type="SAM" id="SignalP"/>
    </source>
</evidence>
<evidence type="ECO:0000313" key="3">
    <source>
        <dbReference type="EMBL" id="EQB39564.1"/>
    </source>
</evidence>
<accession>T0KRA6</accession>
<dbReference type="PROSITE" id="PS51257">
    <property type="entry name" value="PROKAR_LIPOPROTEIN"/>
    <property type="match status" value="1"/>
</dbReference>
<dbReference type="AlphaFoldDB" id="T0KRA6"/>
<dbReference type="Proteomes" id="UP000015520">
    <property type="component" value="Unassembled WGS sequence"/>
</dbReference>
<reference evidence="3 4" key="1">
    <citation type="submission" date="2013-07" db="EMBL/GenBank/DDBJ databases">
        <title>Sulfurimonas hongkongensis AST-10 Genome Sequencing.</title>
        <authorList>
            <person name="Cai L."/>
            <person name="Zhang T."/>
        </authorList>
    </citation>
    <scope>NUCLEOTIDE SEQUENCE [LARGE SCALE GENOMIC DNA]</scope>
    <source>
        <strain evidence="3 4">AST-10</strain>
    </source>
</reference>
<sequence>MKILKTLLLTATLLLFSACGNKTAFKLQEPLDSAALVYVYAKVHLGSSDSVNRGEYSLRINNKPVMQRIKDGEYMVLNLKPQAMTLSATKNQIQEVVLDLDLKEGETYYLKIVDSQDGSAFDFVKVKSSEAKAEIASTGLAGSSEESPENIITEFVNPKKSESMEVKAVAPAPVSAQAPATSKTHMQTAPMSKTDEIMKAYGLKEKGIINEEEFKTLKTNILNK</sequence>
<dbReference type="OrthoDB" id="5334604at2"/>
<dbReference type="PATRIC" id="fig|1172190.3.peg.1188"/>
<name>T0KRA6_9BACT</name>
<evidence type="ECO:0008006" key="5">
    <source>
        <dbReference type="Google" id="ProtNLM"/>
    </source>
</evidence>
<evidence type="ECO:0000313" key="4">
    <source>
        <dbReference type="Proteomes" id="UP000015520"/>
    </source>
</evidence>
<feature type="region of interest" description="Disordered" evidence="1">
    <location>
        <begin position="171"/>
        <end position="190"/>
    </location>
</feature>
<organism evidence="3 4">
    <name type="scientific">Sulfurimonas hongkongensis</name>
    <dbReference type="NCBI Taxonomy" id="1172190"/>
    <lineage>
        <taxon>Bacteria</taxon>
        <taxon>Pseudomonadati</taxon>
        <taxon>Campylobacterota</taxon>
        <taxon>Epsilonproteobacteria</taxon>
        <taxon>Campylobacterales</taxon>
        <taxon>Sulfurimonadaceae</taxon>
        <taxon>Sulfurimonas</taxon>
    </lineage>
</organism>
<dbReference type="RefSeq" id="WP_021287486.1">
    <property type="nucleotide sequence ID" value="NZ_AUPZ01000007.1"/>
</dbReference>
<keyword evidence="4" id="KW-1185">Reference proteome</keyword>
<protein>
    <recommendedName>
        <fullName evidence="5">DUF2846 domain-containing protein</fullName>
    </recommendedName>
</protein>
<comment type="caution">
    <text evidence="3">The sequence shown here is derived from an EMBL/GenBank/DDBJ whole genome shotgun (WGS) entry which is preliminary data.</text>
</comment>